<evidence type="ECO:0000313" key="1">
    <source>
        <dbReference type="EMBL" id="GAI97627.1"/>
    </source>
</evidence>
<dbReference type="AlphaFoldDB" id="X1SX32"/>
<comment type="caution">
    <text evidence="1">The sequence shown here is derived from an EMBL/GenBank/DDBJ whole genome shotgun (WGS) entry which is preliminary data.</text>
</comment>
<proteinExistence type="predicted"/>
<reference evidence="1" key="1">
    <citation type="journal article" date="2014" name="Front. Microbiol.">
        <title>High frequency of phylogenetically diverse reductive dehalogenase-homologous genes in deep subseafloor sedimentary metagenomes.</title>
        <authorList>
            <person name="Kawai M."/>
            <person name="Futagami T."/>
            <person name="Toyoda A."/>
            <person name="Takaki Y."/>
            <person name="Nishi S."/>
            <person name="Hori S."/>
            <person name="Arai W."/>
            <person name="Tsubouchi T."/>
            <person name="Morono Y."/>
            <person name="Uchiyama I."/>
            <person name="Ito T."/>
            <person name="Fujiyama A."/>
            <person name="Inagaki F."/>
            <person name="Takami H."/>
        </authorList>
    </citation>
    <scope>NUCLEOTIDE SEQUENCE</scope>
    <source>
        <strain evidence="1">Expedition CK06-06</strain>
    </source>
</reference>
<organism evidence="1">
    <name type="scientific">marine sediment metagenome</name>
    <dbReference type="NCBI Taxonomy" id="412755"/>
    <lineage>
        <taxon>unclassified sequences</taxon>
        <taxon>metagenomes</taxon>
        <taxon>ecological metagenomes</taxon>
    </lineage>
</organism>
<sequence length="278" mass="32502">IRPSHEKTLLILSEIPQKIIAMADFLIKEKKYLAVRAQLYSAVSEYQQEGLFDELEKVTAKLTEVLITLLKQQVKEEKRFFAKQTYDEIENLWATYNVKKSNVDAQLEKLIKLFLDNLDFGNATILTNKLNSLSVKKKLTKLSSKVEDENKELIKKEIEENIEKGVEILNGFIKKELEIFTEINTLIIQEANLLIENNDYPKAANLVKTQADFFKRIAREDIQNQMLKKNLDILLIGKIFNQFFKVYEELSKKTKKEYLKNKLAIIIEKLNEIVKERD</sequence>
<name>X1SX32_9ZZZZ</name>
<dbReference type="EMBL" id="BARW01018322">
    <property type="protein sequence ID" value="GAI97627.1"/>
    <property type="molecule type" value="Genomic_DNA"/>
</dbReference>
<gene>
    <name evidence="1" type="ORF">S12H4_31402</name>
</gene>
<protein>
    <submittedName>
        <fullName evidence="1">Uncharacterized protein</fullName>
    </submittedName>
</protein>
<feature type="non-terminal residue" evidence="1">
    <location>
        <position position="278"/>
    </location>
</feature>
<feature type="non-terminal residue" evidence="1">
    <location>
        <position position="1"/>
    </location>
</feature>
<accession>X1SX32</accession>